<reference evidence="1 2" key="2">
    <citation type="submission" date="2014-05" db="EMBL/GenBank/DDBJ databases">
        <title>Draft genome sequence of Halobacillus karajensis HK-03.</title>
        <authorList>
            <person name="Khelaifia S."/>
            <person name="Croce O."/>
            <person name="Lagier J.C."/>
            <person name="Raoult D."/>
        </authorList>
    </citation>
    <scope>NUCLEOTIDE SEQUENCE [LARGE SCALE GENOMIC DNA]</scope>
    <source>
        <strain evidence="1 2">HD-03</strain>
    </source>
</reference>
<reference evidence="2" key="1">
    <citation type="submission" date="2014-03" db="EMBL/GenBank/DDBJ databases">
        <authorList>
            <person name="Urmite Genomes U."/>
        </authorList>
    </citation>
    <scope>NUCLEOTIDE SEQUENCE [LARGE SCALE GENOMIC DNA]</scope>
    <source>
        <strain evidence="2">HD-03</strain>
    </source>
</reference>
<dbReference type="GO" id="GO:0016787">
    <property type="term" value="F:hydrolase activity"/>
    <property type="evidence" value="ECO:0007669"/>
    <property type="project" value="UniProtKB-KW"/>
</dbReference>
<evidence type="ECO:0000313" key="1">
    <source>
        <dbReference type="EMBL" id="CDQ22060.1"/>
    </source>
</evidence>
<protein>
    <submittedName>
        <fullName evidence="1">Distant relative of cell wall-associated hydrolases</fullName>
    </submittedName>
</protein>
<evidence type="ECO:0000313" key="2">
    <source>
        <dbReference type="Proteomes" id="UP000028868"/>
    </source>
</evidence>
<dbReference type="Proteomes" id="UP000028868">
    <property type="component" value="Unassembled WGS sequence"/>
</dbReference>
<dbReference type="RefSeq" id="WP_035505071.1">
    <property type="nucleotide sequence ID" value="NZ_CCDH010000002.1"/>
</dbReference>
<dbReference type="EMBL" id="CCDI010000001">
    <property type="protein sequence ID" value="CDQ22060.1"/>
    <property type="molecule type" value="Genomic_DNA"/>
</dbReference>
<dbReference type="InterPro" id="IPR038765">
    <property type="entry name" value="Papain-like_cys_pep_sf"/>
</dbReference>
<organism evidence="1 2">
    <name type="scientific">Halobacillus karajensis</name>
    <dbReference type="NCBI Taxonomy" id="195088"/>
    <lineage>
        <taxon>Bacteria</taxon>
        <taxon>Bacillati</taxon>
        <taxon>Bacillota</taxon>
        <taxon>Bacilli</taxon>
        <taxon>Bacillales</taxon>
        <taxon>Bacillaceae</taxon>
        <taxon>Halobacillus</taxon>
    </lineage>
</organism>
<gene>
    <name evidence="1" type="ORF">BN983_00260</name>
</gene>
<comment type="caution">
    <text evidence="1">The sequence shown here is derived from an EMBL/GenBank/DDBJ whole genome shotgun (WGS) entry which is preliminary data.</text>
</comment>
<proteinExistence type="predicted"/>
<dbReference type="SUPFAM" id="SSF54001">
    <property type="entry name" value="Cysteine proteinases"/>
    <property type="match status" value="1"/>
</dbReference>
<dbReference type="Gene3D" id="3.90.1720.10">
    <property type="entry name" value="endopeptidase domain like (from Nostoc punctiforme)"/>
    <property type="match status" value="1"/>
</dbReference>
<accession>A0A024P1N1</accession>
<name>A0A024P1N1_9BACI</name>
<keyword evidence="1" id="KW-0378">Hydrolase</keyword>
<keyword evidence="2" id="KW-1185">Reference proteome</keyword>
<dbReference type="AlphaFoldDB" id="A0A024P1N1"/>
<dbReference type="OrthoDB" id="2080087at2"/>
<sequence>MQKLHLLLISFIMVIFFIKAKKVFAPVHQEKSPKYPQSMRTLLPGDLLFSPIGRKESRYIGHVGIVNSNYKVVHSVPAGVIQDCLEDYFQKFSKIKVLSPLDKKAGKAAGEYALKLQSVHSKAMYKIRTPIGYSNQYQYCTKIVWQSYFYGAGINLGGLSITSKSVHPLRIKDRRYLMQKENPSSSLVH</sequence>